<dbReference type="AlphaFoldDB" id="A0A537JAN7"/>
<dbReference type="Pfam" id="PF03861">
    <property type="entry name" value="ANTAR"/>
    <property type="match status" value="1"/>
</dbReference>
<feature type="modified residue" description="4-aspartylphosphate" evidence="4">
    <location>
        <position position="67"/>
    </location>
</feature>
<dbReference type="GO" id="GO:0005829">
    <property type="term" value="C:cytosol"/>
    <property type="evidence" value="ECO:0007669"/>
    <property type="project" value="TreeGrafter"/>
</dbReference>
<dbReference type="GO" id="GO:0000156">
    <property type="term" value="F:phosphorelay response regulator activity"/>
    <property type="evidence" value="ECO:0007669"/>
    <property type="project" value="TreeGrafter"/>
</dbReference>
<reference evidence="7 8" key="1">
    <citation type="journal article" date="2019" name="Nat. Microbiol.">
        <title>Mediterranean grassland soil C-N compound turnover is dependent on rainfall and depth, and is mediated by genomically divergent microorganisms.</title>
        <authorList>
            <person name="Diamond S."/>
            <person name="Andeer P.F."/>
            <person name="Li Z."/>
            <person name="Crits-Christoph A."/>
            <person name="Burstein D."/>
            <person name="Anantharaman K."/>
            <person name="Lane K.R."/>
            <person name="Thomas B.C."/>
            <person name="Pan C."/>
            <person name="Northen T.R."/>
            <person name="Banfield J.F."/>
        </authorList>
    </citation>
    <scope>NUCLEOTIDE SEQUENCE [LARGE SCALE GENOMIC DNA]</scope>
    <source>
        <strain evidence="7">NP_6</strain>
    </source>
</reference>
<feature type="domain" description="Response regulatory" evidence="5">
    <location>
        <begin position="17"/>
        <end position="131"/>
    </location>
</feature>
<dbReference type="GO" id="GO:0006355">
    <property type="term" value="P:regulation of DNA-templated transcription"/>
    <property type="evidence" value="ECO:0007669"/>
    <property type="project" value="TreeGrafter"/>
</dbReference>
<evidence type="ECO:0000256" key="1">
    <source>
        <dbReference type="ARBA" id="ARBA00022553"/>
    </source>
</evidence>
<dbReference type="InterPro" id="IPR008327">
    <property type="entry name" value="Sig_transdc_resp-reg_antiterm"/>
</dbReference>
<dbReference type="GO" id="GO:0003723">
    <property type="term" value="F:RNA binding"/>
    <property type="evidence" value="ECO:0007669"/>
    <property type="project" value="InterPro"/>
</dbReference>
<dbReference type="GO" id="GO:0032993">
    <property type="term" value="C:protein-DNA complex"/>
    <property type="evidence" value="ECO:0007669"/>
    <property type="project" value="TreeGrafter"/>
</dbReference>
<dbReference type="Proteomes" id="UP000318093">
    <property type="component" value="Unassembled WGS sequence"/>
</dbReference>
<evidence type="ECO:0000256" key="2">
    <source>
        <dbReference type="ARBA" id="ARBA00023012"/>
    </source>
</evidence>
<dbReference type="PROSITE" id="PS50921">
    <property type="entry name" value="ANTAR"/>
    <property type="match status" value="1"/>
</dbReference>
<sequence>MRYSIASIGGTVVRSLGVLIAEEKDMVRARLAAQLEGLGHRVLGIARDGGTAVANARELQPDLMVLDLHLPPNDGIEAARAILAKQAIPSILLTGYGAADLVRRAQEAGILAYLTWPVDARSLGATIDTALTRYRELGILCEQDGDLQQALRTRIVVERAKRMLMRRLRVEEIAAFDYMLRYSLSTGRPMRDEAADLLAAEELWFGKAQIVECLNVVLHALAQRKALGPSQAA</sequence>
<dbReference type="InterPro" id="IPR001789">
    <property type="entry name" value="Sig_transdc_resp-reg_receiver"/>
</dbReference>
<dbReference type="InterPro" id="IPR005561">
    <property type="entry name" value="ANTAR"/>
</dbReference>
<dbReference type="PIRSF" id="PIRSF036382">
    <property type="entry name" value="RR_antiterm"/>
    <property type="match status" value="1"/>
</dbReference>
<evidence type="ECO:0000259" key="5">
    <source>
        <dbReference type="PROSITE" id="PS50110"/>
    </source>
</evidence>
<gene>
    <name evidence="7" type="ORF">E6H03_08160</name>
</gene>
<keyword evidence="3" id="KW-0238">DNA-binding</keyword>
<keyword evidence="2" id="KW-0902">Two-component regulatory system</keyword>
<evidence type="ECO:0000313" key="7">
    <source>
        <dbReference type="EMBL" id="TMI80573.1"/>
    </source>
</evidence>
<dbReference type="GO" id="GO:0000976">
    <property type="term" value="F:transcription cis-regulatory region binding"/>
    <property type="evidence" value="ECO:0007669"/>
    <property type="project" value="TreeGrafter"/>
</dbReference>
<dbReference type="InterPro" id="IPR039420">
    <property type="entry name" value="WalR-like"/>
</dbReference>
<dbReference type="Pfam" id="PF00072">
    <property type="entry name" value="Response_reg"/>
    <property type="match status" value="1"/>
</dbReference>
<accession>A0A537JAN7</accession>
<dbReference type="SMART" id="SM01012">
    <property type="entry name" value="ANTAR"/>
    <property type="match status" value="1"/>
</dbReference>
<dbReference type="Gene3D" id="1.10.10.10">
    <property type="entry name" value="Winged helix-like DNA-binding domain superfamily/Winged helix DNA-binding domain"/>
    <property type="match status" value="1"/>
</dbReference>
<keyword evidence="1 4" id="KW-0597">Phosphoprotein</keyword>
<dbReference type="SMART" id="SM00448">
    <property type="entry name" value="REC"/>
    <property type="match status" value="1"/>
</dbReference>
<dbReference type="InterPro" id="IPR036388">
    <property type="entry name" value="WH-like_DNA-bd_sf"/>
</dbReference>
<name>A0A537JAN7_9BACT</name>
<dbReference type="PROSITE" id="PS50110">
    <property type="entry name" value="RESPONSE_REGULATORY"/>
    <property type="match status" value="1"/>
</dbReference>
<dbReference type="InterPro" id="IPR011006">
    <property type="entry name" value="CheY-like_superfamily"/>
</dbReference>
<evidence type="ECO:0000256" key="4">
    <source>
        <dbReference type="PROSITE-ProRule" id="PRU00169"/>
    </source>
</evidence>
<evidence type="ECO:0000313" key="8">
    <source>
        <dbReference type="Proteomes" id="UP000318093"/>
    </source>
</evidence>
<organism evidence="7 8">
    <name type="scientific">Candidatus Segetimicrobium genomatis</name>
    <dbReference type="NCBI Taxonomy" id="2569760"/>
    <lineage>
        <taxon>Bacteria</taxon>
        <taxon>Bacillati</taxon>
        <taxon>Candidatus Sysuimicrobiota</taxon>
        <taxon>Candidatus Sysuimicrobiia</taxon>
        <taxon>Candidatus Sysuimicrobiales</taxon>
        <taxon>Candidatus Segetimicrobiaceae</taxon>
        <taxon>Candidatus Segetimicrobium</taxon>
    </lineage>
</organism>
<dbReference type="Gene3D" id="3.40.50.2300">
    <property type="match status" value="1"/>
</dbReference>
<evidence type="ECO:0000256" key="3">
    <source>
        <dbReference type="ARBA" id="ARBA00023125"/>
    </source>
</evidence>
<dbReference type="PANTHER" id="PTHR48111">
    <property type="entry name" value="REGULATOR OF RPOS"/>
    <property type="match status" value="1"/>
</dbReference>
<comment type="caution">
    <text evidence="7">The sequence shown here is derived from an EMBL/GenBank/DDBJ whole genome shotgun (WGS) entry which is preliminary data.</text>
</comment>
<evidence type="ECO:0000259" key="6">
    <source>
        <dbReference type="PROSITE" id="PS50921"/>
    </source>
</evidence>
<feature type="domain" description="ANTAR" evidence="6">
    <location>
        <begin position="137"/>
        <end position="198"/>
    </location>
</feature>
<dbReference type="SUPFAM" id="SSF52172">
    <property type="entry name" value="CheY-like"/>
    <property type="match status" value="1"/>
</dbReference>
<proteinExistence type="predicted"/>
<dbReference type="EMBL" id="VBAN01000252">
    <property type="protein sequence ID" value="TMI80573.1"/>
    <property type="molecule type" value="Genomic_DNA"/>
</dbReference>
<dbReference type="PANTHER" id="PTHR48111:SF40">
    <property type="entry name" value="PHOSPHATE REGULON TRANSCRIPTIONAL REGULATORY PROTEIN PHOB"/>
    <property type="match status" value="1"/>
</dbReference>
<protein>
    <submittedName>
        <fullName evidence="7">Response regulator</fullName>
    </submittedName>
</protein>